<gene>
    <name evidence="1" type="ORF">I4J89_48065</name>
</gene>
<keyword evidence="2" id="KW-1185">Reference proteome</keyword>
<reference evidence="1" key="1">
    <citation type="submission" date="2020-11" db="EMBL/GenBank/DDBJ databases">
        <title>Isolation and identification of active actinomycetes.</title>
        <authorList>
            <person name="Sun X."/>
        </authorList>
    </citation>
    <scope>NUCLEOTIDE SEQUENCE</scope>
    <source>
        <strain evidence="1">NEAU-A11</strain>
    </source>
</reference>
<name>A0A931G5U2_9ACTN</name>
<proteinExistence type="predicted"/>
<accession>A0A931G5U2</accession>
<dbReference type="Proteomes" id="UP000598146">
    <property type="component" value="Unassembled WGS sequence"/>
</dbReference>
<evidence type="ECO:0008006" key="3">
    <source>
        <dbReference type="Google" id="ProtNLM"/>
    </source>
</evidence>
<dbReference type="EMBL" id="JADQTO010000057">
    <property type="protein sequence ID" value="MBG0569191.1"/>
    <property type="molecule type" value="Genomic_DNA"/>
</dbReference>
<organism evidence="1 2">
    <name type="scientific">Actinoplanes aureus</name>
    <dbReference type="NCBI Taxonomy" id="2792083"/>
    <lineage>
        <taxon>Bacteria</taxon>
        <taxon>Bacillati</taxon>
        <taxon>Actinomycetota</taxon>
        <taxon>Actinomycetes</taxon>
        <taxon>Micromonosporales</taxon>
        <taxon>Micromonosporaceae</taxon>
        <taxon>Actinoplanes</taxon>
    </lineage>
</organism>
<dbReference type="Pfam" id="PF15586">
    <property type="entry name" value="Imm8"/>
    <property type="match status" value="1"/>
</dbReference>
<dbReference type="AlphaFoldDB" id="A0A931G5U2"/>
<evidence type="ECO:0000313" key="2">
    <source>
        <dbReference type="Proteomes" id="UP000598146"/>
    </source>
</evidence>
<evidence type="ECO:0000313" key="1">
    <source>
        <dbReference type="EMBL" id="MBG0569191.1"/>
    </source>
</evidence>
<comment type="caution">
    <text evidence="1">The sequence shown here is derived from an EMBL/GenBank/DDBJ whole genome shotgun (WGS) entry which is preliminary data.</text>
</comment>
<dbReference type="RefSeq" id="WP_196420934.1">
    <property type="nucleotide sequence ID" value="NZ_JADQTO010000057.1"/>
</dbReference>
<sequence length="122" mass="13676">MINGGRAALKSLDLDPDPSTLPGDPSEFALIARMIVGPPDSPGEESFDVTVCSPEWLAKTCREVGGIYNARHHVVVRVEDFDVRKLRAWLAARVNEVEADTWSEIGERLGRVGYWEFEDYRT</sequence>
<protein>
    <recommendedName>
        <fullName evidence="3">Immunity protein 8 of polymorphic toxin system</fullName>
    </recommendedName>
</protein>
<dbReference type="InterPro" id="IPR028964">
    <property type="entry name" value="Imm8"/>
</dbReference>